<protein>
    <recommendedName>
        <fullName evidence="1">KIB1-4 beta-propeller domain-containing protein</fullName>
    </recommendedName>
</protein>
<proteinExistence type="predicted"/>
<dbReference type="OrthoDB" id="642536at2759"/>
<feature type="domain" description="KIB1-4 beta-propeller" evidence="1">
    <location>
        <begin position="78"/>
        <end position="262"/>
    </location>
</feature>
<organism evidence="2 3">
    <name type="scientific">Capsicum baccatum</name>
    <name type="common">Peruvian pepper</name>
    <dbReference type="NCBI Taxonomy" id="33114"/>
    <lineage>
        <taxon>Eukaryota</taxon>
        <taxon>Viridiplantae</taxon>
        <taxon>Streptophyta</taxon>
        <taxon>Embryophyta</taxon>
        <taxon>Tracheophyta</taxon>
        <taxon>Spermatophyta</taxon>
        <taxon>Magnoliopsida</taxon>
        <taxon>eudicotyledons</taxon>
        <taxon>Gunneridae</taxon>
        <taxon>Pentapetalae</taxon>
        <taxon>asterids</taxon>
        <taxon>lamiids</taxon>
        <taxon>Solanales</taxon>
        <taxon>Solanaceae</taxon>
        <taxon>Solanoideae</taxon>
        <taxon>Capsiceae</taxon>
        <taxon>Capsicum</taxon>
    </lineage>
</organism>
<dbReference type="InterPro" id="IPR005174">
    <property type="entry name" value="KIB1-4_b-propeller"/>
</dbReference>
<gene>
    <name evidence="2" type="ORF">CQW23_13464</name>
</gene>
<dbReference type="InterPro" id="IPR050942">
    <property type="entry name" value="F-box_BR-signaling"/>
</dbReference>
<dbReference type="EMBL" id="MLFT02000005">
    <property type="protein sequence ID" value="PHT49256.1"/>
    <property type="molecule type" value="Genomic_DNA"/>
</dbReference>
<keyword evidence="3" id="KW-1185">Reference proteome</keyword>
<sequence length="276" mass="31956">MLHFNGFKGPDDKHVCKNCLIAITNWAWLHNDLLVLIAKRVKVMEDFIFFSSVCTSWRTAASKVNFDHLSPQLPLLMLPDKDDDYREFYSLSKAGWLLTQSYDGEEVNLLHAFSRTEIQLPNQFALIDLQGLDRLPEGSRYWSIRNVVLSVNPSFTSDYVLVIAYNTDVNHLTFWRPGDLNWTMFYVAVRIGGVSNMTYYKGQFYLVTWGGEICIADVPGPGVLEPRVESRLVRLNDNMNLFRHSTRYYLAELNNVLSLIVKSYKMHPDDDNLQHY</sequence>
<dbReference type="AlphaFoldDB" id="A0A2G2WVG8"/>
<name>A0A2G2WVG8_CAPBA</name>
<dbReference type="Proteomes" id="UP000224567">
    <property type="component" value="Unassembled WGS sequence"/>
</dbReference>
<evidence type="ECO:0000313" key="3">
    <source>
        <dbReference type="Proteomes" id="UP000224567"/>
    </source>
</evidence>
<comment type="caution">
    <text evidence="2">The sequence shown here is derived from an EMBL/GenBank/DDBJ whole genome shotgun (WGS) entry which is preliminary data.</text>
</comment>
<reference evidence="2 3" key="1">
    <citation type="journal article" date="2017" name="Genome Biol.">
        <title>New reference genome sequences of hot pepper reveal the massive evolution of plant disease-resistance genes by retroduplication.</title>
        <authorList>
            <person name="Kim S."/>
            <person name="Park J."/>
            <person name="Yeom S.I."/>
            <person name="Kim Y.M."/>
            <person name="Seo E."/>
            <person name="Kim K.T."/>
            <person name="Kim M.S."/>
            <person name="Lee J.M."/>
            <person name="Cheong K."/>
            <person name="Shin H.S."/>
            <person name="Kim S.B."/>
            <person name="Han K."/>
            <person name="Lee J."/>
            <person name="Park M."/>
            <person name="Lee H.A."/>
            <person name="Lee H.Y."/>
            <person name="Lee Y."/>
            <person name="Oh S."/>
            <person name="Lee J.H."/>
            <person name="Choi E."/>
            <person name="Choi E."/>
            <person name="Lee S.E."/>
            <person name="Jeon J."/>
            <person name="Kim H."/>
            <person name="Choi G."/>
            <person name="Song H."/>
            <person name="Lee J."/>
            <person name="Lee S.C."/>
            <person name="Kwon J.K."/>
            <person name="Lee H.Y."/>
            <person name="Koo N."/>
            <person name="Hong Y."/>
            <person name="Kim R.W."/>
            <person name="Kang W.H."/>
            <person name="Huh J.H."/>
            <person name="Kang B.C."/>
            <person name="Yang T.J."/>
            <person name="Lee Y.H."/>
            <person name="Bennetzen J.L."/>
            <person name="Choi D."/>
        </authorList>
    </citation>
    <scope>NUCLEOTIDE SEQUENCE [LARGE SCALE GENOMIC DNA]</scope>
    <source>
        <strain evidence="3">cv. PBC81</strain>
    </source>
</reference>
<dbReference type="Pfam" id="PF03478">
    <property type="entry name" value="Beta-prop_KIB1-4"/>
    <property type="match status" value="1"/>
</dbReference>
<dbReference type="PANTHER" id="PTHR44259">
    <property type="entry name" value="OS07G0183000 PROTEIN-RELATED"/>
    <property type="match status" value="1"/>
</dbReference>
<reference evidence="3" key="2">
    <citation type="journal article" date="2017" name="J. Anim. Genet.">
        <title>Multiple reference genome sequences of hot pepper reveal the massive evolution of plant disease resistance genes by retroduplication.</title>
        <authorList>
            <person name="Kim S."/>
            <person name="Park J."/>
            <person name="Yeom S.-I."/>
            <person name="Kim Y.-M."/>
            <person name="Seo E."/>
            <person name="Kim K.-T."/>
            <person name="Kim M.-S."/>
            <person name="Lee J.M."/>
            <person name="Cheong K."/>
            <person name="Shin H.-S."/>
            <person name="Kim S.-B."/>
            <person name="Han K."/>
            <person name="Lee J."/>
            <person name="Park M."/>
            <person name="Lee H.-A."/>
            <person name="Lee H.-Y."/>
            <person name="Lee Y."/>
            <person name="Oh S."/>
            <person name="Lee J.H."/>
            <person name="Choi E."/>
            <person name="Choi E."/>
            <person name="Lee S.E."/>
            <person name="Jeon J."/>
            <person name="Kim H."/>
            <person name="Choi G."/>
            <person name="Song H."/>
            <person name="Lee J."/>
            <person name="Lee S.-C."/>
            <person name="Kwon J.-K."/>
            <person name="Lee H.-Y."/>
            <person name="Koo N."/>
            <person name="Hong Y."/>
            <person name="Kim R.W."/>
            <person name="Kang W.-H."/>
            <person name="Huh J.H."/>
            <person name="Kang B.-C."/>
            <person name="Yang T.-J."/>
            <person name="Lee Y.-H."/>
            <person name="Bennetzen J.L."/>
            <person name="Choi D."/>
        </authorList>
    </citation>
    <scope>NUCLEOTIDE SEQUENCE [LARGE SCALE GENOMIC DNA]</scope>
    <source>
        <strain evidence="3">cv. PBC81</strain>
    </source>
</reference>
<evidence type="ECO:0000259" key="1">
    <source>
        <dbReference type="Pfam" id="PF03478"/>
    </source>
</evidence>
<accession>A0A2G2WVG8</accession>
<dbReference type="PANTHER" id="PTHR44259:SF52">
    <property type="entry name" value="UBIQUITIN-PROTEIN LIGASE"/>
    <property type="match status" value="1"/>
</dbReference>
<evidence type="ECO:0000313" key="2">
    <source>
        <dbReference type="EMBL" id="PHT49256.1"/>
    </source>
</evidence>